<proteinExistence type="inferred from homology"/>
<dbReference type="AlphaFoldDB" id="A0AAN8ENC0"/>
<keyword evidence="7" id="KW-1185">Reference proteome</keyword>
<evidence type="ECO:0000256" key="4">
    <source>
        <dbReference type="ARBA" id="ARBA00023136"/>
    </source>
</evidence>
<evidence type="ECO:0000313" key="6">
    <source>
        <dbReference type="EMBL" id="KAK5964230.1"/>
    </source>
</evidence>
<feature type="transmembrane region" description="Helical" evidence="5">
    <location>
        <begin position="231"/>
        <end position="254"/>
    </location>
</feature>
<gene>
    <name evidence="6" type="ORF">GCK32_004778</name>
</gene>
<dbReference type="PANTHER" id="PTHR21191">
    <property type="entry name" value="AQUAPORIN"/>
    <property type="match status" value="1"/>
</dbReference>
<feature type="transmembrane region" description="Helical" evidence="5">
    <location>
        <begin position="25"/>
        <end position="47"/>
    </location>
</feature>
<comment type="caution">
    <text evidence="6">The sequence shown here is derived from an EMBL/GenBank/DDBJ whole genome shotgun (WGS) entry which is preliminary data.</text>
</comment>
<dbReference type="InterPro" id="IPR051883">
    <property type="entry name" value="AQP11/12_channel"/>
</dbReference>
<protein>
    <recommendedName>
        <fullName evidence="5">Aquaporin</fullName>
    </recommendedName>
</protein>
<dbReference type="GO" id="GO:0015267">
    <property type="term" value="F:channel activity"/>
    <property type="evidence" value="ECO:0007669"/>
    <property type="project" value="TreeGrafter"/>
</dbReference>
<keyword evidence="2 5" id="KW-0812">Transmembrane</keyword>
<sequence>MRQPFSILSSPDVLSSSEAPARMRVWVASLIFYTFVFAVCEFLRYVIVRFMPKRLSAELLLEFVGTLQICTPMFDVGTVLDHYGLFGVFVEITVIELANTYFQRDAVANPCPIVTSCYRRSKAVRRAVYVFLTQMLAAYLSFFLARAFWKIQLHPIHAELLAAEHCTADLTIAITTGCLIEGGATFLGKAFDKYIGEYIDDYWTCSLVTCVFSGFICALGINYTGMYANPLVAWACTFNCMGVTHIGHLLVYWLSPLIGWYLAELAFEHDLEAEVVREKKE</sequence>
<dbReference type="GO" id="GO:0016020">
    <property type="term" value="C:membrane"/>
    <property type="evidence" value="ECO:0007669"/>
    <property type="project" value="UniProtKB-SubCell"/>
</dbReference>
<organism evidence="6 7">
    <name type="scientific">Trichostrongylus colubriformis</name>
    <name type="common">Black scour worm</name>
    <dbReference type="NCBI Taxonomy" id="6319"/>
    <lineage>
        <taxon>Eukaryota</taxon>
        <taxon>Metazoa</taxon>
        <taxon>Ecdysozoa</taxon>
        <taxon>Nematoda</taxon>
        <taxon>Chromadorea</taxon>
        <taxon>Rhabditida</taxon>
        <taxon>Rhabditina</taxon>
        <taxon>Rhabditomorpha</taxon>
        <taxon>Strongyloidea</taxon>
        <taxon>Trichostrongylidae</taxon>
        <taxon>Trichostrongylus</taxon>
    </lineage>
</organism>
<dbReference type="EMBL" id="WIXE01026058">
    <property type="protein sequence ID" value="KAK5964230.1"/>
    <property type="molecule type" value="Genomic_DNA"/>
</dbReference>
<comment type="caution">
    <text evidence="5">Lacks conserved residue(s) required for the propagation of feature annotation.</text>
</comment>
<feature type="transmembrane region" description="Helical" evidence="5">
    <location>
        <begin position="201"/>
        <end position="224"/>
    </location>
</feature>
<dbReference type="InterPro" id="IPR023271">
    <property type="entry name" value="Aquaporin-like"/>
</dbReference>
<evidence type="ECO:0000256" key="2">
    <source>
        <dbReference type="ARBA" id="ARBA00022692"/>
    </source>
</evidence>
<evidence type="ECO:0000256" key="3">
    <source>
        <dbReference type="ARBA" id="ARBA00022989"/>
    </source>
</evidence>
<keyword evidence="3 5" id="KW-1133">Transmembrane helix</keyword>
<keyword evidence="4 5" id="KW-0472">Membrane</keyword>
<comment type="similarity">
    <text evidence="5">Belongs to the MIP/aquaporin (TC 1.A.8) family.</text>
</comment>
<evidence type="ECO:0000256" key="1">
    <source>
        <dbReference type="ARBA" id="ARBA00004141"/>
    </source>
</evidence>
<dbReference type="PANTHER" id="PTHR21191:SF15">
    <property type="entry name" value="AQUAPORIN"/>
    <property type="match status" value="1"/>
</dbReference>
<dbReference type="SUPFAM" id="SSF81338">
    <property type="entry name" value="Aquaporin-like"/>
    <property type="match status" value="1"/>
</dbReference>
<evidence type="ECO:0000313" key="7">
    <source>
        <dbReference type="Proteomes" id="UP001331761"/>
    </source>
</evidence>
<dbReference type="PIRSF" id="PIRSF017529">
    <property type="entry name" value="Aquaporin_11/12"/>
    <property type="match status" value="1"/>
</dbReference>
<reference evidence="6 7" key="1">
    <citation type="submission" date="2019-10" db="EMBL/GenBank/DDBJ databases">
        <title>Assembly and Annotation for the nematode Trichostrongylus colubriformis.</title>
        <authorList>
            <person name="Martin J."/>
        </authorList>
    </citation>
    <scope>NUCLEOTIDE SEQUENCE [LARGE SCALE GENOMIC DNA]</scope>
    <source>
        <strain evidence="6">G859</strain>
        <tissue evidence="6">Whole worm</tissue>
    </source>
</reference>
<evidence type="ECO:0000256" key="5">
    <source>
        <dbReference type="PIRNR" id="PIRNR017529"/>
    </source>
</evidence>
<feature type="transmembrane region" description="Helical" evidence="5">
    <location>
        <begin position="128"/>
        <end position="149"/>
    </location>
</feature>
<dbReference type="Proteomes" id="UP001331761">
    <property type="component" value="Unassembled WGS sequence"/>
</dbReference>
<comment type="subcellular location">
    <subcellularLocation>
        <location evidence="1">Membrane</location>
        <topology evidence="1">Multi-pass membrane protein</topology>
    </subcellularLocation>
</comment>
<dbReference type="Gene3D" id="1.20.1080.10">
    <property type="entry name" value="Glycerol uptake facilitator protein"/>
    <property type="match status" value="1"/>
</dbReference>
<dbReference type="GO" id="GO:0005737">
    <property type="term" value="C:cytoplasm"/>
    <property type="evidence" value="ECO:0007669"/>
    <property type="project" value="TreeGrafter"/>
</dbReference>
<dbReference type="InterPro" id="IPR016697">
    <property type="entry name" value="Aquaporin_11/12"/>
</dbReference>
<name>A0AAN8ENC0_TRICO</name>
<accession>A0AAN8ENC0</accession>